<sequence length="260" mass="30048">MLAMNNNILSTNKLHGPLHTSATPVVSMEKHRLQMPESPFTLPPIQTLSPPPVPSSHFHGSSLKFTLRPNKLWTEEMTHKLFQCIVDHFETFSKGKKSQVWKLAARRVGLSPVQCKNKFEEQKKKWEKRSIPSAIPRPKNESDYVADQFFEKYGHLAYPGLGTSHHSPPHLASEPLSRHRTNTTSPTIPSASPKTPCNCNHWTQLEYQKYKLDKEMEVELKRMEFVNREKELEVEKLRLQLQLANMHRNSSSRRESMSMD</sequence>
<accession>A0A137PIJ8</accession>
<evidence type="ECO:0000313" key="3">
    <source>
        <dbReference type="EMBL" id="KXN74817.1"/>
    </source>
</evidence>
<keyword evidence="4" id="KW-1185">Reference proteome</keyword>
<keyword evidence="1" id="KW-0175">Coiled coil</keyword>
<organism evidence="3 4">
    <name type="scientific">Conidiobolus coronatus (strain ATCC 28846 / CBS 209.66 / NRRL 28638)</name>
    <name type="common">Delacroixia coronata</name>
    <dbReference type="NCBI Taxonomy" id="796925"/>
    <lineage>
        <taxon>Eukaryota</taxon>
        <taxon>Fungi</taxon>
        <taxon>Fungi incertae sedis</taxon>
        <taxon>Zoopagomycota</taxon>
        <taxon>Entomophthoromycotina</taxon>
        <taxon>Entomophthoromycetes</taxon>
        <taxon>Entomophthorales</taxon>
        <taxon>Ancylistaceae</taxon>
        <taxon>Conidiobolus</taxon>
    </lineage>
</organism>
<evidence type="ECO:0000256" key="1">
    <source>
        <dbReference type="SAM" id="Coils"/>
    </source>
</evidence>
<proteinExistence type="predicted"/>
<feature type="region of interest" description="Disordered" evidence="2">
    <location>
        <begin position="162"/>
        <end position="194"/>
    </location>
</feature>
<reference evidence="3 4" key="1">
    <citation type="journal article" date="2015" name="Genome Biol. Evol.">
        <title>Phylogenomic analyses indicate that early fungi evolved digesting cell walls of algal ancestors of land plants.</title>
        <authorList>
            <person name="Chang Y."/>
            <person name="Wang S."/>
            <person name="Sekimoto S."/>
            <person name="Aerts A.L."/>
            <person name="Choi C."/>
            <person name="Clum A."/>
            <person name="LaButti K.M."/>
            <person name="Lindquist E.A."/>
            <person name="Yee Ngan C."/>
            <person name="Ohm R.A."/>
            <person name="Salamov A.A."/>
            <person name="Grigoriev I.V."/>
            <person name="Spatafora J.W."/>
            <person name="Berbee M.L."/>
        </authorList>
    </citation>
    <scope>NUCLEOTIDE SEQUENCE [LARGE SCALE GENOMIC DNA]</scope>
    <source>
        <strain evidence="3 4">NRRL 28638</strain>
    </source>
</reference>
<evidence type="ECO:0000313" key="4">
    <source>
        <dbReference type="Proteomes" id="UP000070444"/>
    </source>
</evidence>
<feature type="coiled-coil region" evidence="1">
    <location>
        <begin position="220"/>
        <end position="249"/>
    </location>
</feature>
<feature type="compositionally biased region" description="Polar residues" evidence="2">
    <location>
        <begin position="182"/>
        <end position="194"/>
    </location>
</feature>
<protein>
    <submittedName>
        <fullName evidence="3">Uncharacterized protein</fullName>
    </submittedName>
</protein>
<dbReference type="AlphaFoldDB" id="A0A137PIJ8"/>
<dbReference type="Proteomes" id="UP000070444">
    <property type="component" value="Unassembled WGS sequence"/>
</dbReference>
<name>A0A137PIJ8_CONC2</name>
<dbReference type="EMBL" id="KQ964420">
    <property type="protein sequence ID" value="KXN74817.1"/>
    <property type="molecule type" value="Genomic_DNA"/>
</dbReference>
<evidence type="ECO:0000256" key="2">
    <source>
        <dbReference type="SAM" id="MobiDB-lite"/>
    </source>
</evidence>
<gene>
    <name evidence="3" type="ORF">CONCODRAFT_76687</name>
</gene>